<sequence>MISAVGYHAETQELEVVFNNGGVYRYCEVPQEEYEGLLASGSKGRYMRNNIIDCYPDYRVSKRKRRY</sequence>
<feature type="domain" description="KTSC" evidence="1">
    <location>
        <begin position="1"/>
        <end position="55"/>
    </location>
</feature>
<protein>
    <submittedName>
        <fullName evidence="2">KTSC domain-containing protein</fullName>
    </submittedName>
</protein>
<gene>
    <name evidence="2" type="ORF">PMH09_03590</name>
</gene>
<organism evidence="2 3">
    <name type="scientific">Roseofilum casamattae BLCC-M143</name>
    <dbReference type="NCBI Taxonomy" id="3022442"/>
    <lineage>
        <taxon>Bacteria</taxon>
        <taxon>Bacillati</taxon>
        <taxon>Cyanobacteriota</taxon>
        <taxon>Cyanophyceae</taxon>
        <taxon>Desertifilales</taxon>
        <taxon>Desertifilaceae</taxon>
        <taxon>Roseofilum</taxon>
        <taxon>Roseofilum casamattae</taxon>
    </lineage>
</organism>
<dbReference type="Proteomes" id="UP001232992">
    <property type="component" value="Unassembled WGS sequence"/>
</dbReference>
<name>A0ABT7BSV0_9CYAN</name>
<reference evidence="2 3" key="1">
    <citation type="submission" date="2023-01" db="EMBL/GenBank/DDBJ databases">
        <title>Novel diversity within Roseofilum (Cyanobacteria; Desertifilaceae) from marine benthic mats with descriptions of four novel species.</title>
        <authorList>
            <person name="Wang Y."/>
            <person name="Berthold D.E."/>
            <person name="Hu J."/>
            <person name="Lefler F.W."/>
            <person name="Laughinghouse H.D. IV."/>
        </authorList>
    </citation>
    <scope>NUCLEOTIDE SEQUENCE [LARGE SCALE GENOMIC DNA]</scope>
    <source>
        <strain evidence="2 3">BLCC-M143</strain>
    </source>
</reference>
<dbReference type="Pfam" id="PF13619">
    <property type="entry name" value="KTSC"/>
    <property type="match status" value="1"/>
</dbReference>
<evidence type="ECO:0000313" key="2">
    <source>
        <dbReference type="EMBL" id="MDJ1182267.1"/>
    </source>
</evidence>
<dbReference type="InterPro" id="IPR025309">
    <property type="entry name" value="KTSC_dom"/>
</dbReference>
<comment type="caution">
    <text evidence="2">The sequence shown here is derived from an EMBL/GenBank/DDBJ whole genome shotgun (WGS) entry which is preliminary data.</text>
</comment>
<accession>A0ABT7BSV0</accession>
<proteinExistence type="predicted"/>
<dbReference type="EMBL" id="JAQOSQ010000002">
    <property type="protein sequence ID" value="MDJ1182267.1"/>
    <property type="molecule type" value="Genomic_DNA"/>
</dbReference>
<dbReference type="RefSeq" id="WP_283756919.1">
    <property type="nucleotide sequence ID" value="NZ_JAQOSQ010000002.1"/>
</dbReference>
<evidence type="ECO:0000313" key="3">
    <source>
        <dbReference type="Proteomes" id="UP001232992"/>
    </source>
</evidence>
<keyword evidence="3" id="KW-1185">Reference proteome</keyword>
<evidence type="ECO:0000259" key="1">
    <source>
        <dbReference type="Pfam" id="PF13619"/>
    </source>
</evidence>